<reference evidence="20" key="1">
    <citation type="submission" date="2021-07" db="EMBL/GenBank/DDBJ databases">
        <authorList>
            <person name="Catto M.A."/>
            <person name="Jacobson A."/>
            <person name="Kennedy G."/>
            <person name="Labadie P."/>
            <person name="Hunt B.G."/>
            <person name="Srinivasan R."/>
        </authorList>
    </citation>
    <scope>NUCLEOTIDE SEQUENCE</scope>
    <source>
        <strain evidence="20">PL_HMW_Pooled</strain>
        <tissue evidence="20">Head</tissue>
    </source>
</reference>
<feature type="domain" description="KRAB-related" evidence="19">
    <location>
        <begin position="5"/>
        <end position="68"/>
    </location>
</feature>
<dbReference type="Gene3D" id="2.170.270.10">
    <property type="entry name" value="SET domain"/>
    <property type="match status" value="1"/>
</dbReference>
<dbReference type="Pfam" id="PF00096">
    <property type="entry name" value="zf-C2H2"/>
    <property type="match status" value="9"/>
</dbReference>
<dbReference type="CDD" id="cd19193">
    <property type="entry name" value="PR-SET_PRDM7_9"/>
    <property type="match status" value="1"/>
</dbReference>
<dbReference type="InterPro" id="IPR001214">
    <property type="entry name" value="SET_dom"/>
</dbReference>
<dbReference type="PROSITE" id="PS50280">
    <property type="entry name" value="SET"/>
    <property type="match status" value="1"/>
</dbReference>
<dbReference type="Gene3D" id="3.30.160.60">
    <property type="entry name" value="Classic Zinc Finger"/>
    <property type="match status" value="9"/>
</dbReference>
<organism evidence="20 21">
    <name type="scientific">Frankliniella fusca</name>
    <dbReference type="NCBI Taxonomy" id="407009"/>
    <lineage>
        <taxon>Eukaryota</taxon>
        <taxon>Metazoa</taxon>
        <taxon>Ecdysozoa</taxon>
        <taxon>Arthropoda</taxon>
        <taxon>Hexapoda</taxon>
        <taxon>Insecta</taxon>
        <taxon>Pterygota</taxon>
        <taxon>Neoptera</taxon>
        <taxon>Paraneoptera</taxon>
        <taxon>Thysanoptera</taxon>
        <taxon>Terebrantia</taxon>
        <taxon>Thripoidea</taxon>
        <taxon>Thripidae</taxon>
        <taxon>Frankliniella</taxon>
    </lineage>
</organism>
<feature type="domain" description="C2H2-type" evidence="17">
    <location>
        <begin position="374"/>
        <end position="405"/>
    </location>
</feature>
<reference evidence="20" key="2">
    <citation type="journal article" date="2023" name="BMC Genomics">
        <title>Pest status, molecular evolution, and epigenetic factors derived from the genome assembly of Frankliniella fusca, a thysanopteran phytovirus vector.</title>
        <authorList>
            <person name="Catto M.A."/>
            <person name="Labadie P.E."/>
            <person name="Jacobson A.L."/>
            <person name="Kennedy G.G."/>
            <person name="Srinivasan R."/>
            <person name="Hunt B.G."/>
        </authorList>
    </citation>
    <scope>NUCLEOTIDE SEQUENCE</scope>
    <source>
        <strain evidence="20">PL_HMW_Pooled</strain>
    </source>
</reference>
<dbReference type="Proteomes" id="UP001219518">
    <property type="component" value="Unassembled WGS sequence"/>
</dbReference>
<dbReference type="PROSITE" id="PS50157">
    <property type="entry name" value="ZINC_FINGER_C2H2_2"/>
    <property type="match status" value="10"/>
</dbReference>
<dbReference type="InterPro" id="IPR003655">
    <property type="entry name" value="aKRAB"/>
</dbReference>
<feature type="domain" description="C2H2-type" evidence="17">
    <location>
        <begin position="532"/>
        <end position="559"/>
    </location>
</feature>
<keyword evidence="10" id="KW-0862">Zinc</keyword>
<dbReference type="PROSITE" id="PS00028">
    <property type="entry name" value="ZINC_FINGER_C2H2_1"/>
    <property type="match status" value="9"/>
</dbReference>
<evidence type="ECO:0000256" key="11">
    <source>
        <dbReference type="ARBA" id="ARBA00023015"/>
    </source>
</evidence>
<keyword evidence="6" id="KW-0949">S-adenosyl-L-methionine</keyword>
<keyword evidence="5" id="KW-0808">Transferase</keyword>
<dbReference type="AlphaFoldDB" id="A0AAE1GSV2"/>
<feature type="domain" description="SET" evidence="18">
    <location>
        <begin position="236"/>
        <end position="346"/>
    </location>
</feature>
<dbReference type="InterPro" id="IPR044417">
    <property type="entry name" value="PRDM7_9_PR-SET"/>
</dbReference>
<dbReference type="GO" id="GO:0008757">
    <property type="term" value="F:S-adenosylmethionine-dependent methyltransferase activity"/>
    <property type="evidence" value="ECO:0007669"/>
    <property type="project" value="UniProtKB-ARBA"/>
</dbReference>
<dbReference type="SUPFAM" id="SSF57667">
    <property type="entry name" value="beta-beta-alpha zinc fingers"/>
    <property type="match status" value="5"/>
</dbReference>
<comment type="caution">
    <text evidence="20">The sequence shown here is derived from an EMBL/GenBank/DDBJ whole genome shotgun (WGS) entry which is preliminary data.</text>
</comment>
<evidence type="ECO:0000256" key="9">
    <source>
        <dbReference type="ARBA" id="ARBA00022771"/>
    </source>
</evidence>
<evidence type="ECO:0000256" key="1">
    <source>
        <dbReference type="ARBA" id="ARBA00003767"/>
    </source>
</evidence>
<dbReference type="SUPFAM" id="SSF82199">
    <property type="entry name" value="SET domain"/>
    <property type="match status" value="1"/>
</dbReference>
<evidence type="ECO:0000256" key="5">
    <source>
        <dbReference type="ARBA" id="ARBA00022679"/>
    </source>
</evidence>
<dbReference type="Pfam" id="PF21549">
    <property type="entry name" value="PRDM2_PR"/>
    <property type="match status" value="1"/>
</dbReference>
<evidence type="ECO:0000313" key="20">
    <source>
        <dbReference type="EMBL" id="KAK3908607.1"/>
    </source>
</evidence>
<keyword evidence="21" id="KW-1185">Reference proteome</keyword>
<dbReference type="PANTHER" id="PTHR14196">
    <property type="entry name" value="ODD-SKIPPED - RELATED"/>
    <property type="match status" value="1"/>
</dbReference>
<dbReference type="FunFam" id="3.30.160.60:FF:000966">
    <property type="entry name" value="ZFP90 zinc finger protein"/>
    <property type="match status" value="1"/>
</dbReference>
<dbReference type="GO" id="GO:0005634">
    <property type="term" value="C:nucleus"/>
    <property type="evidence" value="ECO:0007669"/>
    <property type="project" value="UniProtKB-SubCell"/>
</dbReference>
<evidence type="ECO:0000256" key="6">
    <source>
        <dbReference type="ARBA" id="ARBA00022691"/>
    </source>
</evidence>
<feature type="domain" description="C2H2-type" evidence="17">
    <location>
        <begin position="672"/>
        <end position="699"/>
    </location>
</feature>
<keyword evidence="13" id="KW-0804">Transcription</keyword>
<keyword evidence="4" id="KW-0489">Methyltransferase</keyword>
<feature type="domain" description="C2H2-type" evidence="17">
    <location>
        <begin position="588"/>
        <end position="615"/>
    </location>
</feature>
<dbReference type="GO" id="GO:0000977">
    <property type="term" value="F:RNA polymerase II transcription regulatory region sequence-specific DNA binding"/>
    <property type="evidence" value="ECO:0007669"/>
    <property type="project" value="TreeGrafter"/>
</dbReference>
<feature type="domain" description="C2H2-type" evidence="17">
    <location>
        <begin position="616"/>
        <end position="643"/>
    </location>
</feature>
<evidence type="ECO:0000256" key="7">
    <source>
        <dbReference type="ARBA" id="ARBA00022723"/>
    </source>
</evidence>
<feature type="domain" description="C2H2-type" evidence="17">
    <location>
        <begin position="476"/>
        <end position="503"/>
    </location>
</feature>
<dbReference type="InterPro" id="IPR013087">
    <property type="entry name" value="Znf_C2H2_type"/>
</dbReference>
<evidence type="ECO:0000256" key="16">
    <source>
        <dbReference type="SAM" id="MobiDB-lite"/>
    </source>
</evidence>
<keyword evidence="7" id="KW-0479">Metal-binding</keyword>
<evidence type="ECO:0000256" key="14">
    <source>
        <dbReference type="ARBA" id="ARBA00023242"/>
    </source>
</evidence>
<keyword evidence="14" id="KW-0539">Nucleus</keyword>
<dbReference type="FunFam" id="3.30.160.60:FF:001158">
    <property type="entry name" value="zinc finger protein 22"/>
    <property type="match status" value="5"/>
</dbReference>
<feature type="region of interest" description="Disordered" evidence="16">
    <location>
        <begin position="48"/>
        <end position="105"/>
    </location>
</feature>
<feature type="compositionally biased region" description="Basic residues" evidence="16">
    <location>
        <begin position="64"/>
        <end position="73"/>
    </location>
</feature>
<keyword evidence="9 15" id="KW-0863">Zinc-finger</keyword>
<evidence type="ECO:0000256" key="15">
    <source>
        <dbReference type="PROSITE-ProRule" id="PRU00042"/>
    </source>
</evidence>
<evidence type="ECO:0000259" key="17">
    <source>
        <dbReference type="PROSITE" id="PS50157"/>
    </source>
</evidence>
<dbReference type="FunFam" id="3.30.160.60:FF:000358">
    <property type="entry name" value="zinc finger protein 24"/>
    <property type="match status" value="1"/>
</dbReference>
<dbReference type="PROSITE" id="PS50806">
    <property type="entry name" value="KRAB_RELATED"/>
    <property type="match status" value="1"/>
</dbReference>
<dbReference type="EMBL" id="JAHWGI010000069">
    <property type="protein sequence ID" value="KAK3908607.1"/>
    <property type="molecule type" value="Genomic_DNA"/>
</dbReference>
<proteinExistence type="inferred from homology"/>
<feature type="region of interest" description="Disordered" evidence="16">
    <location>
        <begin position="117"/>
        <end position="185"/>
    </location>
</feature>
<evidence type="ECO:0000256" key="2">
    <source>
        <dbReference type="ARBA" id="ARBA00004123"/>
    </source>
</evidence>
<dbReference type="FunFam" id="3.30.160.60:FF:000512">
    <property type="entry name" value="zinc finger protein 197 isoform X1"/>
    <property type="match status" value="1"/>
</dbReference>
<evidence type="ECO:0000256" key="13">
    <source>
        <dbReference type="ARBA" id="ARBA00023163"/>
    </source>
</evidence>
<evidence type="ECO:0000256" key="3">
    <source>
        <dbReference type="ARBA" id="ARBA00006991"/>
    </source>
</evidence>
<dbReference type="GO" id="GO:0008270">
    <property type="term" value="F:zinc ion binding"/>
    <property type="evidence" value="ECO:0007669"/>
    <property type="project" value="UniProtKB-KW"/>
</dbReference>
<protein>
    <submittedName>
        <fullName evidence="20">Histone-lysine N-methyltransferase PRDM9</fullName>
    </submittedName>
</protein>
<keyword evidence="8" id="KW-0677">Repeat</keyword>
<dbReference type="FunFam" id="3.30.160.60:FF:002248">
    <property type="entry name" value="Zinc finger and BTB domain-containing 40"/>
    <property type="match status" value="1"/>
</dbReference>
<dbReference type="SMART" id="SM00317">
    <property type="entry name" value="SET"/>
    <property type="match status" value="1"/>
</dbReference>
<feature type="domain" description="C2H2-type" evidence="17">
    <location>
        <begin position="504"/>
        <end position="531"/>
    </location>
</feature>
<dbReference type="GO" id="GO:0042054">
    <property type="term" value="F:histone methyltransferase activity"/>
    <property type="evidence" value="ECO:0007669"/>
    <property type="project" value="InterPro"/>
</dbReference>
<dbReference type="InterPro" id="IPR046341">
    <property type="entry name" value="SET_dom_sf"/>
</dbReference>
<dbReference type="SMART" id="SM00355">
    <property type="entry name" value="ZnF_C2H2"/>
    <property type="match status" value="10"/>
</dbReference>
<evidence type="ECO:0000256" key="4">
    <source>
        <dbReference type="ARBA" id="ARBA00022603"/>
    </source>
</evidence>
<accession>A0AAE1GSV2</accession>
<dbReference type="GO" id="GO:0032259">
    <property type="term" value="P:methylation"/>
    <property type="evidence" value="ECO:0007669"/>
    <property type="project" value="UniProtKB-KW"/>
</dbReference>
<evidence type="ECO:0000313" key="21">
    <source>
        <dbReference type="Proteomes" id="UP001219518"/>
    </source>
</evidence>
<evidence type="ECO:0000256" key="8">
    <source>
        <dbReference type="ARBA" id="ARBA00022737"/>
    </source>
</evidence>
<comment type="subcellular location">
    <subcellularLocation>
        <location evidence="2">Nucleus</location>
    </subcellularLocation>
</comment>
<dbReference type="InterPro" id="IPR050717">
    <property type="entry name" value="C2H2-ZF_Transcription_Reg"/>
</dbReference>
<comment type="function">
    <text evidence="1">May be involved in transcriptional regulation.</text>
</comment>
<dbReference type="InterPro" id="IPR036236">
    <property type="entry name" value="Znf_C2H2_sf"/>
</dbReference>
<evidence type="ECO:0000256" key="10">
    <source>
        <dbReference type="ARBA" id="ARBA00022833"/>
    </source>
</evidence>
<feature type="compositionally biased region" description="Basic and acidic residues" evidence="16">
    <location>
        <begin position="87"/>
        <end position="96"/>
    </location>
</feature>
<keyword evidence="12" id="KW-0238">DNA-binding</keyword>
<feature type="domain" description="C2H2-type" evidence="17">
    <location>
        <begin position="448"/>
        <end position="475"/>
    </location>
</feature>
<dbReference type="GO" id="GO:0008170">
    <property type="term" value="F:N-methyltransferase activity"/>
    <property type="evidence" value="ECO:0007669"/>
    <property type="project" value="UniProtKB-ARBA"/>
</dbReference>
<gene>
    <name evidence="20" type="ORF">KUF71_018956</name>
</gene>
<evidence type="ECO:0000259" key="19">
    <source>
        <dbReference type="PROSITE" id="PS50806"/>
    </source>
</evidence>
<keyword evidence="11" id="KW-0805">Transcription regulation</keyword>
<dbReference type="GO" id="GO:0000981">
    <property type="term" value="F:DNA-binding transcription factor activity, RNA polymerase II-specific"/>
    <property type="evidence" value="ECO:0007669"/>
    <property type="project" value="TreeGrafter"/>
</dbReference>
<sequence length="704" mass="77992">MSGSSDESDYEDIREFFSVSDWQEMSNYEKSSYKSAKENFHAMQEAGLTPKPPQFMRNKPQPKVIKKTAVKRVKYQENDDDFDEKDLDWSPKKENQTAKCTRPSRAKAFVVPAKVKRPARGKENVAPSTPAAHPPEAQCRQAGPSRTASCEPTAAASVQGVQEPGPSGAARYPKRTGSRGKVYVEDPDLDDDDFLFCDDCGREWEGDCPEHGPLQIVPDTEVAAGVPERARHTVPSSLAVLQSKIPDAGLGVWAKEPIPRRVRFGPYEGDITTKRDTGYGWEIRREGKTVHCVDALDVTHSNWMRYVNCARHAGEENLHPYQHKGRLYYRTVTDIPAHAELLVWYGDSYAKDLGIDPKAHREAAADARPYNGAFRCERQCGLSFVSPLLLAQHRRATRCHAEIRRRRACSAPAAASATGAEGRVAAVSSAPELQPADRPVDRPADRKWSCDECGARFAKTSDLKRHMRIHTGEKPFSCSTCGAAFSDSSYLQRHMRIHTGEKPFSCSTCGAAFAQSSYLQMHMRIHTGEKPYSCSTCGAAFARSSVLQTHMRIHTGEKPYSCSTCGAAFAQSSVLQRHMRIHTGEKPYSCSTCGAAFAQSSDLKTHMRIHTREKPFSCSTCGAAFAQSSDLRKHERIHTGEKPYSCSTCGAAFAQSSSLKTHMRFHTGEKPYSCSTCGAAFVTNGNLRKHERIHTEDKPYSCST</sequence>
<feature type="domain" description="C2H2-type" evidence="17">
    <location>
        <begin position="560"/>
        <end position="587"/>
    </location>
</feature>
<comment type="similarity">
    <text evidence="3">Belongs to the krueppel C2H2-type zinc-finger protein family.</text>
</comment>
<evidence type="ECO:0000256" key="12">
    <source>
        <dbReference type="ARBA" id="ARBA00023125"/>
    </source>
</evidence>
<evidence type="ECO:0000259" key="18">
    <source>
        <dbReference type="PROSITE" id="PS50280"/>
    </source>
</evidence>
<name>A0AAE1GSV2_9NEOP</name>
<dbReference type="PANTHER" id="PTHR14196:SF12">
    <property type="entry name" value="ZINC FINGER PROTEIN 208-LIKE"/>
    <property type="match status" value="1"/>
</dbReference>
<feature type="domain" description="C2H2-type" evidence="17">
    <location>
        <begin position="644"/>
        <end position="671"/>
    </location>
</feature>